<name>A0AAX7THU4_ASTCA</name>
<dbReference type="GeneTree" id="ENSGT00940000160412"/>
<dbReference type="Gene3D" id="3.20.80.10">
    <property type="entry name" value="Regulatory factor, effector binding domain"/>
    <property type="match status" value="1"/>
</dbReference>
<dbReference type="Pfam" id="PF04832">
    <property type="entry name" value="SOUL"/>
    <property type="match status" value="1"/>
</dbReference>
<sequence length="200" mass="22088">MAQVMFALFALFLVSVCTGQDFCVGKCPHYKVLEAYPDFEVRLYDTSTWITTKIDSSQSSDVLAANSRLKDYAKKQTEAGTRGTESASFEISSDTWPALVKVTDGKGDPEFALSWFIPPGTTTPENSDPLVQLESKPEATVYVRVFDGAPSIQSGQENAKKLREALITAGKTFDHDTYNGAGYESFFSLTHHNEIWIYAA</sequence>
<dbReference type="PANTHER" id="PTHR11220">
    <property type="entry name" value="HEME-BINDING PROTEIN-RELATED"/>
    <property type="match status" value="1"/>
</dbReference>
<comment type="similarity">
    <text evidence="1">Belongs to the HEBP family.</text>
</comment>
<accession>A0AAX7THU4</accession>
<feature type="chain" id="PRO_5044222113" evidence="2">
    <location>
        <begin position="20"/>
        <end position="200"/>
    </location>
</feature>
<keyword evidence="4" id="KW-1185">Reference proteome</keyword>
<reference evidence="3" key="2">
    <citation type="submission" date="2025-08" db="UniProtKB">
        <authorList>
            <consortium name="Ensembl"/>
        </authorList>
    </citation>
    <scope>IDENTIFICATION</scope>
</reference>
<evidence type="ECO:0000256" key="1">
    <source>
        <dbReference type="ARBA" id="ARBA00009817"/>
    </source>
</evidence>
<protein>
    <submittedName>
        <fullName evidence="3">Heme-binding protein soul2</fullName>
    </submittedName>
</protein>
<keyword evidence="2" id="KW-0732">Signal</keyword>
<evidence type="ECO:0000313" key="3">
    <source>
        <dbReference type="Ensembl" id="ENSACLP00000056489.1"/>
    </source>
</evidence>
<dbReference type="SUPFAM" id="SSF55136">
    <property type="entry name" value="Probable bacterial effector-binding domain"/>
    <property type="match status" value="1"/>
</dbReference>
<dbReference type="Ensembl" id="ENSACLT00000095460.1">
    <property type="protein sequence ID" value="ENSACLP00000056489.1"/>
    <property type="gene ID" value="ENSACLG00000029290.1"/>
</dbReference>
<dbReference type="Proteomes" id="UP000265100">
    <property type="component" value="Chromosome 13"/>
</dbReference>
<reference evidence="3" key="1">
    <citation type="submission" date="2018-05" db="EMBL/GenBank/DDBJ databases">
        <authorList>
            <person name="Datahose"/>
        </authorList>
    </citation>
    <scope>NUCLEOTIDE SEQUENCE</scope>
</reference>
<dbReference type="InterPro" id="IPR011256">
    <property type="entry name" value="Reg_factor_effector_dom_sf"/>
</dbReference>
<dbReference type="GO" id="GO:0005737">
    <property type="term" value="C:cytoplasm"/>
    <property type="evidence" value="ECO:0007669"/>
    <property type="project" value="TreeGrafter"/>
</dbReference>
<dbReference type="AlphaFoldDB" id="A0AAX7THU4"/>
<feature type="signal peptide" evidence="2">
    <location>
        <begin position="1"/>
        <end position="19"/>
    </location>
</feature>
<organism evidence="3 4">
    <name type="scientific">Astatotilapia calliptera</name>
    <name type="common">Eastern happy</name>
    <name type="synonym">Chromis callipterus</name>
    <dbReference type="NCBI Taxonomy" id="8154"/>
    <lineage>
        <taxon>Eukaryota</taxon>
        <taxon>Metazoa</taxon>
        <taxon>Chordata</taxon>
        <taxon>Craniata</taxon>
        <taxon>Vertebrata</taxon>
        <taxon>Euteleostomi</taxon>
        <taxon>Actinopterygii</taxon>
        <taxon>Neopterygii</taxon>
        <taxon>Teleostei</taxon>
        <taxon>Neoteleostei</taxon>
        <taxon>Acanthomorphata</taxon>
        <taxon>Ovalentaria</taxon>
        <taxon>Cichlomorphae</taxon>
        <taxon>Cichliformes</taxon>
        <taxon>Cichlidae</taxon>
        <taxon>African cichlids</taxon>
        <taxon>Pseudocrenilabrinae</taxon>
        <taxon>Haplochromini</taxon>
        <taxon>Astatotilapia</taxon>
    </lineage>
</organism>
<proteinExistence type="inferred from homology"/>
<evidence type="ECO:0000313" key="4">
    <source>
        <dbReference type="Proteomes" id="UP000265100"/>
    </source>
</evidence>
<dbReference type="PANTHER" id="PTHR11220:SF69">
    <property type="entry name" value="HEME-BINDING PROTEIN 2"/>
    <property type="match status" value="1"/>
</dbReference>
<reference evidence="3" key="3">
    <citation type="submission" date="2025-09" db="UniProtKB">
        <authorList>
            <consortium name="Ensembl"/>
        </authorList>
    </citation>
    <scope>IDENTIFICATION</scope>
</reference>
<dbReference type="InterPro" id="IPR006917">
    <property type="entry name" value="SOUL_heme-bd"/>
</dbReference>
<evidence type="ECO:0000256" key="2">
    <source>
        <dbReference type="SAM" id="SignalP"/>
    </source>
</evidence>
<dbReference type="GO" id="GO:0020037">
    <property type="term" value="F:heme binding"/>
    <property type="evidence" value="ECO:0007669"/>
    <property type="project" value="TreeGrafter"/>
</dbReference>